<feature type="region of interest" description="Disordered" evidence="1">
    <location>
        <begin position="282"/>
        <end position="310"/>
    </location>
</feature>
<dbReference type="PANTHER" id="PTHR11139">
    <property type="entry name" value="ATAXIA TELANGIECTASIA MUTATED ATM -RELATED"/>
    <property type="match status" value="1"/>
</dbReference>
<dbReference type="AlphaFoldDB" id="A0AAW1SSS1"/>
<protein>
    <recommendedName>
        <fullName evidence="2">FATC domain-containing protein</fullName>
    </recommendedName>
</protein>
<dbReference type="GO" id="GO:0005634">
    <property type="term" value="C:nucleus"/>
    <property type="evidence" value="ECO:0007669"/>
    <property type="project" value="TreeGrafter"/>
</dbReference>
<organism evidence="3 4">
    <name type="scientific">Apatococcus fuscideae</name>
    <dbReference type="NCBI Taxonomy" id="2026836"/>
    <lineage>
        <taxon>Eukaryota</taxon>
        <taxon>Viridiplantae</taxon>
        <taxon>Chlorophyta</taxon>
        <taxon>core chlorophytes</taxon>
        <taxon>Trebouxiophyceae</taxon>
        <taxon>Chlorellales</taxon>
        <taxon>Chlorellaceae</taxon>
        <taxon>Apatococcus</taxon>
    </lineage>
</organism>
<feature type="non-terminal residue" evidence="3">
    <location>
        <position position="1"/>
    </location>
</feature>
<dbReference type="InterPro" id="IPR003152">
    <property type="entry name" value="FATC_dom"/>
</dbReference>
<name>A0AAW1SSS1_9CHLO</name>
<evidence type="ECO:0000256" key="1">
    <source>
        <dbReference type="SAM" id="MobiDB-lite"/>
    </source>
</evidence>
<dbReference type="EMBL" id="JALJOV010000943">
    <property type="protein sequence ID" value="KAK9858004.1"/>
    <property type="molecule type" value="Genomic_DNA"/>
</dbReference>
<evidence type="ECO:0000313" key="4">
    <source>
        <dbReference type="Proteomes" id="UP001485043"/>
    </source>
</evidence>
<accession>A0AAW1SSS1</accession>
<dbReference type="PROSITE" id="PS51190">
    <property type="entry name" value="FATC"/>
    <property type="match status" value="1"/>
</dbReference>
<feature type="compositionally biased region" description="Polar residues" evidence="1">
    <location>
        <begin position="294"/>
        <end position="304"/>
    </location>
</feature>
<feature type="region of interest" description="Disordered" evidence="1">
    <location>
        <begin position="684"/>
        <end position="736"/>
    </location>
</feature>
<dbReference type="Pfam" id="PF02260">
    <property type="entry name" value="FATC"/>
    <property type="match status" value="1"/>
</dbReference>
<dbReference type="GO" id="GO:0004674">
    <property type="term" value="F:protein serine/threonine kinase activity"/>
    <property type="evidence" value="ECO:0007669"/>
    <property type="project" value="TreeGrafter"/>
</dbReference>
<keyword evidence="4" id="KW-1185">Reference proteome</keyword>
<proteinExistence type="predicted"/>
<dbReference type="InterPro" id="IPR050517">
    <property type="entry name" value="DDR_Repair_Kinase"/>
</dbReference>
<feature type="region of interest" description="Disordered" evidence="1">
    <location>
        <begin position="793"/>
        <end position="826"/>
    </location>
</feature>
<sequence length="929" mass="98292">PSAELITECAALDQEGTELLAARDGALHPAIAALQEFMAALKAVTPVGYTQQAQHFVWAGAFREALEATSHENWQSAHGLVAATRVPVCDAAQLRVAWTVLKTAQEATPGITSALSNEVRVLRAGARNAADPAAAAQRALAQTSAAGMITAPVLSAALDRFLAYQRERLVHLEGGHGAVLERQMGEMLRGTRDMASQLAQILGATPHPSMWSPALESRMDALASNLAFMTAALDELEQVARLLHLEVAPELIGIVTAGGDAQKVMAGIQQLASDIRGILSENRGSSEGEADGINTETGASNTSQESEEVSMETVAARLLNQPARFGDFGSVEDVPAGHASASAELIDSYFALLRKASEAFGALKAGSSCLAAATAASAQIHQVSLAQAQRLAALAWVQEKPLLELESDLAGFGDDLVVETEGGPEWPGWALRSRREQVLHALQQSLGTLGALDGPITDWEARSATTAMQLHAKLGLKSLQGAFEHFLTGRLQWLASSRQLAEAIAWLSDGVLHFEASRDGETFALGSDPQQLPFEKLWQECSASESRQHSAAIKLEELQSAIAEAREGAAKAVRNRDMAQKSTSEAITTFNTSVPGLEDSRLEVARCLDPLQQGLRTCSDGLPDDVLASIADLAGSLKRHTKEEKLSLMLQAATEGEGRTRGLQQAASLLHPALESLLKTLRPPAAAQQAASPAPPAAEAAPAAPSWAERLRASAQQQESAEQASTQDSRAPPAELDEEAAAGISAIKQPLQQALLQMRAAEALAQTAEGLGSQLHQLLQQAEASCTSILQGLGQQDPAPAAKAHHSEQDSDQSESQTGGLADSQNESLRSMLPVPHVRPLQLRMAHAEAVMRRFKAKLKGETAGGSAPSGGSAGQIRGVAEAGQNQSSATSLPAARQWTVEEQVDLLLRQATSLDNLSRMYEGWMPWI</sequence>
<dbReference type="Proteomes" id="UP001485043">
    <property type="component" value="Unassembled WGS sequence"/>
</dbReference>
<evidence type="ECO:0000259" key="2">
    <source>
        <dbReference type="PROSITE" id="PS51190"/>
    </source>
</evidence>
<gene>
    <name evidence="3" type="ORF">WJX84_009412</name>
</gene>
<comment type="caution">
    <text evidence="3">The sequence shown here is derived from an EMBL/GenBank/DDBJ whole genome shotgun (WGS) entry which is preliminary data.</text>
</comment>
<feature type="domain" description="FATC" evidence="2">
    <location>
        <begin position="897"/>
        <end position="929"/>
    </location>
</feature>
<reference evidence="3 4" key="1">
    <citation type="journal article" date="2024" name="Nat. Commun.">
        <title>Phylogenomics reveals the evolutionary origins of lichenization in chlorophyte algae.</title>
        <authorList>
            <person name="Puginier C."/>
            <person name="Libourel C."/>
            <person name="Otte J."/>
            <person name="Skaloud P."/>
            <person name="Haon M."/>
            <person name="Grisel S."/>
            <person name="Petersen M."/>
            <person name="Berrin J.G."/>
            <person name="Delaux P.M."/>
            <person name="Dal Grande F."/>
            <person name="Keller J."/>
        </authorList>
    </citation>
    <scope>NUCLEOTIDE SEQUENCE [LARGE SCALE GENOMIC DNA]</scope>
    <source>
        <strain evidence="3 4">SAG 2523</strain>
    </source>
</reference>
<feature type="compositionally biased region" description="Low complexity" evidence="1">
    <location>
        <begin position="684"/>
        <end position="725"/>
    </location>
</feature>
<dbReference type="SMART" id="SM01343">
    <property type="entry name" value="FATC"/>
    <property type="match status" value="1"/>
</dbReference>
<evidence type="ECO:0000313" key="3">
    <source>
        <dbReference type="EMBL" id="KAK9858004.1"/>
    </source>
</evidence>